<comment type="caution">
    <text evidence="2">The sequence shown here is derived from an EMBL/GenBank/DDBJ whole genome shotgun (WGS) entry which is preliminary data.</text>
</comment>
<keyword evidence="1" id="KW-0812">Transmembrane</keyword>
<accession>A0ABV0UT54</accession>
<proteinExistence type="predicted"/>
<evidence type="ECO:0000313" key="3">
    <source>
        <dbReference type="Proteomes" id="UP001482620"/>
    </source>
</evidence>
<protein>
    <submittedName>
        <fullName evidence="2">Uncharacterized protein</fullName>
    </submittedName>
</protein>
<gene>
    <name evidence="2" type="ORF">ILYODFUR_017555</name>
</gene>
<evidence type="ECO:0000256" key="1">
    <source>
        <dbReference type="SAM" id="Phobius"/>
    </source>
</evidence>
<dbReference type="Proteomes" id="UP001482620">
    <property type="component" value="Unassembled WGS sequence"/>
</dbReference>
<reference evidence="2 3" key="1">
    <citation type="submission" date="2021-06" db="EMBL/GenBank/DDBJ databases">
        <authorList>
            <person name="Palmer J.M."/>
        </authorList>
    </citation>
    <scope>NUCLEOTIDE SEQUENCE [LARGE SCALE GENOMIC DNA]</scope>
    <source>
        <strain evidence="3">if_2019</strain>
        <tissue evidence="2">Muscle</tissue>
    </source>
</reference>
<dbReference type="EMBL" id="JAHRIQ010082759">
    <property type="protein sequence ID" value="MEQ2248275.1"/>
    <property type="molecule type" value="Genomic_DNA"/>
</dbReference>
<organism evidence="2 3">
    <name type="scientific">Ilyodon furcidens</name>
    <name type="common">goldbreast splitfin</name>
    <dbReference type="NCBI Taxonomy" id="33524"/>
    <lineage>
        <taxon>Eukaryota</taxon>
        <taxon>Metazoa</taxon>
        <taxon>Chordata</taxon>
        <taxon>Craniata</taxon>
        <taxon>Vertebrata</taxon>
        <taxon>Euteleostomi</taxon>
        <taxon>Actinopterygii</taxon>
        <taxon>Neopterygii</taxon>
        <taxon>Teleostei</taxon>
        <taxon>Neoteleostei</taxon>
        <taxon>Acanthomorphata</taxon>
        <taxon>Ovalentaria</taxon>
        <taxon>Atherinomorphae</taxon>
        <taxon>Cyprinodontiformes</taxon>
        <taxon>Goodeidae</taxon>
        <taxon>Ilyodon</taxon>
    </lineage>
</organism>
<name>A0ABV0UT54_9TELE</name>
<feature type="transmembrane region" description="Helical" evidence="1">
    <location>
        <begin position="6"/>
        <end position="25"/>
    </location>
</feature>
<keyword evidence="3" id="KW-1185">Reference proteome</keyword>
<sequence length="91" mass="10106">MKKQSVILITICFVLAIIVLVGAILNTKNDLIFYVNDKVKAIGTKILKSILKILLNELVTEGVHQLGNVVTITPVAEEILKSTLESYIQNW</sequence>
<evidence type="ECO:0000313" key="2">
    <source>
        <dbReference type="EMBL" id="MEQ2248275.1"/>
    </source>
</evidence>
<keyword evidence="1" id="KW-1133">Transmembrane helix</keyword>
<keyword evidence="1" id="KW-0472">Membrane</keyword>